<protein>
    <submittedName>
        <fullName evidence="7">Sigma 54-interacting transcriptional regulator</fullName>
    </submittedName>
</protein>
<name>A0ABR7N981_9FIRM</name>
<dbReference type="Gene3D" id="1.10.10.60">
    <property type="entry name" value="Homeodomain-like"/>
    <property type="match status" value="1"/>
</dbReference>
<dbReference type="RefSeq" id="WP_249307993.1">
    <property type="nucleotide sequence ID" value="NZ_JACRSZ010000006.1"/>
</dbReference>
<comment type="caution">
    <text evidence="7">The sequence shown here is derived from an EMBL/GenBank/DDBJ whole genome shotgun (WGS) entry which is preliminary data.</text>
</comment>
<gene>
    <name evidence="7" type="ORF">H8716_07705</name>
</gene>
<dbReference type="PANTHER" id="PTHR32071">
    <property type="entry name" value="TRANSCRIPTIONAL REGULATORY PROTEIN"/>
    <property type="match status" value="1"/>
</dbReference>
<evidence type="ECO:0000256" key="3">
    <source>
        <dbReference type="ARBA" id="ARBA00023015"/>
    </source>
</evidence>
<dbReference type="SMART" id="SM00382">
    <property type="entry name" value="AAA"/>
    <property type="match status" value="1"/>
</dbReference>
<feature type="region of interest" description="Disordered" evidence="5">
    <location>
        <begin position="519"/>
        <end position="543"/>
    </location>
</feature>
<evidence type="ECO:0000256" key="4">
    <source>
        <dbReference type="ARBA" id="ARBA00023163"/>
    </source>
</evidence>
<keyword evidence="8" id="KW-1185">Reference proteome</keyword>
<proteinExistence type="predicted"/>
<dbReference type="InterPro" id="IPR025944">
    <property type="entry name" value="Sigma_54_int_dom_CS"/>
</dbReference>
<dbReference type="CDD" id="cd00009">
    <property type="entry name" value="AAA"/>
    <property type="match status" value="1"/>
</dbReference>
<evidence type="ECO:0000256" key="1">
    <source>
        <dbReference type="ARBA" id="ARBA00022741"/>
    </source>
</evidence>
<dbReference type="Pfam" id="PF25601">
    <property type="entry name" value="AAA_lid_14"/>
    <property type="match status" value="1"/>
</dbReference>
<feature type="compositionally biased region" description="Basic and acidic residues" evidence="5">
    <location>
        <begin position="519"/>
        <end position="533"/>
    </location>
</feature>
<feature type="domain" description="Sigma-54 factor interaction" evidence="6">
    <location>
        <begin position="271"/>
        <end position="501"/>
    </location>
</feature>
<dbReference type="InterPro" id="IPR002078">
    <property type="entry name" value="Sigma_54_int"/>
</dbReference>
<dbReference type="Pfam" id="PF02954">
    <property type="entry name" value="HTH_8"/>
    <property type="match status" value="1"/>
</dbReference>
<keyword evidence="2" id="KW-0067">ATP-binding</keyword>
<evidence type="ECO:0000313" key="7">
    <source>
        <dbReference type="EMBL" id="MBC8572964.1"/>
    </source>
</evidence>
<reference evidence="7 8" key="1">
    <citation type="submission" date="2020-08" db="EMBL/GenBank/DDBJ databases">
        <title>Genome public.</title>
        <authorList>
            <person name="Liu C."/>
            <person name="Sun Q."/>
        </authorList>
    </citation>
    <scope>NUCLEOTIDE SEQUENCE [LARGE SCALE GENOMIC DNA]</scope>
    <source>
        <strain evidence="7 8">NSJ-46</strain>
    </source>
</reference>
<dbReference type="PROSITE" id="PS00675">
    <property type="entry name" value="SIGMA54_INTERACT_1"/>
    <property type="match status" value="1"/>
</dbReference>
<sequence>MESILLKIQDTVAKYAEVLSKISRVDVEVVDNRLYRVAGTGMFSKKVNEDMSAEGYVYRQVLKTGRRQIIYEPGKEMICQNCPHCNDCQEEIEISMPVRMGIEIIGIIGLVGSSREQKERILQDEQLYLDFLEQIADFITAKAKEYRELDNKNQLLDTLDCTIGHIEQGIMIIGADYVITTANEAAKKQLELEMPEGSYVKIEATGDHMNYRNEYKMKIGDREFSIMGHLYNLPRQEGRYAKLLLFENSKAIQKKYYEMTATVHTLDCSNIIGDSDRTCKMKREIMQVAQSSSTVLITGESGTGKEMVATAIWNASSRRSGRFVAINCAAIPEALLESELFGYVKGAFTGADPHGRIGKFELANKGVIFLDEIGDMPLYLQAKLLRVLQERKITRIGSNQVIPIDVRILAATNRDLREMIREKKFREDLYYRLNVIPLEIAPLRERVDDIQPLAEYFAMHYAKLFQKYFWKITESVMECLKQYSWPGNVRELENVVEFMVNMMGPDGILDEKTLPREVRERGEKKKLEEEQKPGVEANRSDSMISEEPLTLKELEYRAIRKAIDRCGNTTQGKKEAARQLGIGLATLYRKLEEITNSQNEN</sequence>
<dbReference type="InterPro" id="IPR002197">
    <property type="entry name" value="HTH_Fis"/>
</dbReference>
<dbReference type="Gene3D" id="3.40.50.300">
    <property type="entry name" value="P-loop containing nucleotide triphosphate hydrolases"/>
    <property type="match status" value="1"/>
</dbReference>
<evidence type="ECO:0000313" key="8">
    <source>
        <dbReference type="Proteomes" id="UP000657421"/>
    </source>
</evidence>
<dbReference type="EMBL" id="JACRSZ010000006">
    <property type="protein sequence ID" value="MBC8572964.1"/>
    <property type="molecule type" value="Genomic_DNA"/>
</dbReference>
<dbReference type="Pfam" id="PF00158">
    <property type="entry name" value="Sigma54_activat"/>
    <property type="match status" value="1"/>
</dbReference>
<dbReference type="InterPro" id="IPR058031">
    <property type="entry name" value="AAA_lid_NorR"/>
</dbReference>
<keyword evidence="1" id="KW-0547">Nucleotide-binding</keyword>
<accession>A0ABR7N981</accession>
<dbReference type="PROSITE" id="PS50045">
    <property type="entry name" value="SIGMA54_INTERACT_4"/>
    <property type="match status" value="1"/>
</dbReference>
<dbReference type="InterPro" id="IPR027417">
    <property type="entry name" value="P-loop_NTPase"/>
</dbReference>
<dbReference type="PROSITE" id="PS00688">
    <property type="entry name" value="SIGMA54_INTERACT_3"/>
    <property type="match status" value="1"/>
</dbReference>
<dbReference type="InterPro" id="IPR009057">
    <property type="entry name" value="Homeodomain-like_sf"/>
</dbReference>
<dbReference type="InterPro" id="IPR025662">
    <property type="entry name" value="Sigma_54_int_dom_ATP-bd_1"/>
</dbReference>
<dbReference type="InterPro" id="IPR003593">
    <property type="entry name" value="AAA+_ATPase"/>
</dbReference>
<evidence type="ECO:0000256" key="2">
    <source>
        <dbReference type="ARBA" id="ARBA00022840"/>
    </source>
</evidence>
<keyword evidence="3" id="KW-0805">Transcription regulation</keyword>
<keyword evidence="4" id="KW-0804">Transcription</keyword>
<dbReference type="Proteomes" id="UP000657421">
    <property type="component" value="Unassembled WGS sequence"/>
</dbReference>
<evidence type="ECO:0000259" key="6">
    <source>
        <dbReference type="PROSITE" id="PS50045"/>
    </source>
</evidence>
<dbReference type="PANTHER" id="PTHR32071:SF57">
    <property type="entry name" value="C4-DICARBOXYLATE TRANSPORT TRANSCRIPTIONAL REGULATORY PROTEIN DCTD"/>
    <property type="match status" value="1"/>
</dbReference>
<evidence type="ECO:0000256" key="5">
    <source>
        <dbReference type="SAM" id="MobiDB-lite"/>
    </source>
</evidence>
<organism evidence="7 8">
    <name type="scientific">Jingyaoa shaoxingensis</name>
    <dbReference type="NCBI Taxonomy" id="2763671"/>
    <lineage>
        <taxon>Bacteria</taxon>
        <taxon>Bacillati</taxon>
        <taxon>Bacillota</taxon>
        <taxon>Clostridia</taxon>
        <taxon>Lachnospirales</taxon>
        <taxon>Lachnospiraceae</taxon>
        <taxon>Jingyaoa</taxon>
    </lineage>
</organism>
<dbReference type="Gene3D" id="1.10.8.60">
    <property type="match status" value="1"/>
</dbReference>
<dbReference type="SUPFAM" id="SSF46689">
    <property type="entry name" value="Homeodomain-like"/>
    <property type="match status" value="1"/>
</dbReference>
<dbReference type="SUPFAM" id="SSF52540">
    <property type="entry name" value="P-loop containing nucleoside triphosphate hydrolases"/>
    <property type="match status" value="1"/>
</dbReference>